<name>K4LEN1_THEPS</name>
<evidence type="ECO:0000256" key="4">
    <source>
        <dbReference type="ARBA" id="ARBA00023015"/>
    </source>
</evidence>
<dbReference type="eggNOG" id="COG0745">
    <property type="taxonomic scope" value="Bacteria"/>
</dbReference>
<evidence type="ECO:0000259" key="11">
    <source>
        <dbReference type="PROSITE" id="PS51755"/>
    </source>
</evidence>
<evidence type="ECO:0000313" key="12">
    <source>
        <dbReference type="EMBL" id="AFV10435.1"/>
    </source>
</evidence>
<keyword evidence="13" id="KW-1185">Reference proteome</keyword>
<evidence type="ECO:0000256" key="9">
    <source>
        <dbReference type="PROSITE-ProRule" id="PRU01091"/>
    </source>
</evidence>
<dbReference type="PROSITE" id="PS51755">
    <property type="entry name" value="OMPR_PHOB"/>
    <property type="match status" value="1"/>
</dbReference>
<organism evidence="12 13">
    <name type="scientific">Thermacetogenium phaeum (strain ATCC BAA-254 / DSM 26808 / PB)</name>
    <dbReference type="NCBI Taxonomy" id="1089553"/>
    <lineage>
        <taxon>Bacteria</taxon>
        <taxon>Bacillati</taxon>
        <taxon>Bacillota</taxon>
        <taxon>Clostridia</taxon>
        <taxon>Thermoanaerobacterales</taxon>
        <taxon>Thermoanaerobacteraceae</taxon>
        <taxon>Thermacetogenium</taxon>
    </lineage>
</organism>
<dbReference type="GO" id="GO:0005829">
    <property type="term" value="C:cytosol"/>
    <property type="evidence" value="ECO:0007669"/>
    <property type="project" value="TreeGrafter"/>
</dbReference>
<dbReference type="FunFam" id="3.40.50.2300:FF:000001">
    <property type="entry name" value="DNA-binding response regulator PhoB"/>
    <property type="match status" value="1"/>
</dbReference>
<dbReference type="OrthoDB" id="152576at2"/>
<dbReference type="Pfam" id="PF00486">
    <property type="entry name" value="Trans_reg_C"/>
    <property type="match status" value="1"/>
</dbReference>
<dbReference type="Proteomes" id="UP000000467">
    <property type="component" value="Chromosome"/>
</dbReference>
<dbReference type="STRING" id="1089553.Tph_c01870"/>
<dbReference type="CDD" id="cd17574">
    <property type="entry name" value="REC_OmpR"/>
    <property type="match status" value="1"/>
</dbReference>
<evidence type="ECO:0000256" key="2">
    <source>
        <dbReference type="ARBA" id="ARBA00022553"/>
    </source>
</evidence>
<dbReference type="AlphaFoldDB" id="K4LEN1"/>
<dbReference type="PANTHER" id="PTHR48111:SF1">
    <property type="entry name" value="TWO-COMPONENT RESPONSE REGULATOR ORR33"/>
    <property type="match status" value="1"/>
</dbReference>
<protein>
    <recommendedName>
        <fullName evidence="1">Stage 0 sporulation protein A homolog</fullName>
    </recommendedName>
</protein>
<feature type="DNA-binding region" description="OmpR/PhoB-type" evidence="9">
    <location>
        <begin position="129"/>
        <end position="226"/>
    </location>
</feature>
<dbReference type="InterPro" id="IPR036388">
    <property type="entry name" value="WH-like_DNA-bd_sf"/>
</dbReference>
<dbReference type="HOGENOM" id="CLU_000445_30_4_9"/>
<feature type="domain" description="Response regulatory" evidence="10">
    <location>
        <begin position="6"/>
        <end position="119"/>
    </location>
</feature>
<evidence type="ECO:0000256" key="3">
    <source>
        <dbReference type="ARBA" id="ARBA00023012"/>
    </source>
</evidence>
<evidence type="ECO:0000259" key="10">
    <source>
        <dbReference type="PROSITE" id="PS50110"/>
    </source>
</evidence>
<dbReference type="CDD" id="cd00383">
    <property type="entry name" value="trans_reg_C"/>
    <property type="match status" value="1"/>
</dbReference>
<dbReference type="Gene3D" id="3.40.50.2300">
    <property type="match status" value="1"/>
</dbReference>
<dbReference type="EMBL" id="CP003732">
    <property type="protein sequence ID" value="AFV10435.1"/>
    <property type="molecule type" value="Genomic_DNA"/>
</dbReference>
<dbReference type="Gene3D" id="1.10.10.10">
    <property type="entry name" value="Winged helix-like DNA-binding domain superfamily/Winged helix DNA-binding domain"/>
    <property type="match status" value="1"/>
</dbReference>
<keyword evidence="5 9" id="KW-0238">DNA-binding</keyword>
<dbReference type="SUPFAM" id="SSF46894">
    <property type="entry name" value="C-terminal effector domain of the bipartite response regulators"/>
    <property type="match status" value="1"/>
</dbReference>
<dbReference type="GO" id="GO:0000976">
    <property type="term" value="F:transcription cis-regulatory region binding"/>
    <property type="evidence" value="ECO:0007669"/>
    <property type="project" value="TreeGrafter"/>
</dbReference>
<evidence type="ECO:0000256" key="8">
    <source>
        <dbReference type="PROSITE-ProRule" id="PRU00169"/>
    </source>
</evidence>
<evidence type="ECO:0000313" key="13">
    <source>
        <dbReference type="Proteomes" id="UP000000467"/>
    </source>
</evidence>
<evidence type="ECO:0000256" key="5">
    <source>
        <dbReference type="ARBA" id="ARBA00023125"/>
    </source>
</evidence>
<evidence type="ECO:0000256" key="6">
    <source>
        <dbReference type="ARBA" id="ARBA00023163"/>
    </source>
</evidence>
<dbReference type="SMART" id="SM00862">
    <property type="entry name" value="Trans_reg_C"/>
    <property type="match status" value="1"/>
</dbReference>
<gene>
    <name evidence="12" type="primary">yclJ</name>
    <name evidence="12" type="ordered locus">Tph_c01870</name>
</gene>
<comment type="function">
    <text evidence="7">May play the central regulatory role in sporulation. It may be an element of the effector pathway responsible for the activation of sporulation genes in response to nutritional stress. Spo0A may act in concert with spo0H (a sigma factor) to control the expression of some genes that are critical to the sporulation process.</text>
</comment>
<dbReference type="GO" id="GO:0006355">
    <property type="term" value="P:regulation of DNA-templated transcription"/>
    <property type="evidence" value="ECO:0007669"/>
    <property type="project" value="InterPro"/>
</dbReference>
<keyword evidence="3" id="KW-0902">Two-component regulatory system</keyword>
<proteinExistence type="predicted"/>
<keyword evidence="6" id="KW-0804">Transcription</keyword>
<dbReference type="PROSITE" id="PS50110">
    <property type="entry name" value="RESPONSE_REGULATORY"/>
    <property type="match status" value="1"/>
</dbReference>
<dbReference type="PANTHER" id="PTHR48111">
    <property type="entry name" value="REGULATOR OF RPOS"/>
    <property type="match status" value="1"/>
</dbReference>
<dbReference type="InterPro" id="IPR011006">
    <property type="entry name" value="CheY-like_superfamily"/>
</dbReference>
<reference evidence="12 13" key="1">
    <citation type="journal article" date="2012" name="BMC Genomics">
        <title>Genome-guided analysis of physiological and morphological traits of the fermentative acetate oxidizer Thermacetogenium phaeum.</title>
        <authorList>
            <person name="Oehler D."/>
            <person name="Poehlein A."/>
            <person name="Leimbach A."/>
            <person name="Muller N."/>
            <person name="Daniel R."/>
            <person name="Gottschalk G."/>
            <person name="Schink B."/>
        </authorList>
    </citation>
    <scope>NUCLEOTIDE SEQUENCE [LARGE SCALE GENOMIC DNA]</scope>
    <source>
        <strain evidence="13">ATCC BAA-254 / DSM 26808 / PB</strain>
    </source>
</reference>
<sequence length="226" mass="25595">MERKEKILIVDDDRNICALLELYLRREGYSLFFAHDGSAALEAFRKGKPDLVILDLMLPVISGWEVCRLIRQESDVPIIMLTARDASEDKIAGLDLGADDYVVKPFDPGEVAARVRARLRKVSGDGSAGSVFTAGNLRLNSRSYEVTCGGKQVVLTPKEFQLLEFMIRNKNIVLSRDRILEEVWGYDYPGTTRTVDMHVKKLREKLKPPAGWRIRTIYGIGYKFEA</sequence>
<dbReference type="InterPro" id="IPR001789">
    <property type="entry name" value="Sig_transdc_resp-reg_receiver"/>
</dbReference>
<dbReference type="KEGG" id="tpz:Tph_c01870"/>
<dbReference type="FunFam" id="1.10.10.10:FF:000018">
    <property type="entry name" value="DNA-binding response regulator ResD"/>
    <property type="match status" value="1"/>
</dbReference>
<dbReference type="Pfam" id="PF00072">
    <property type="entry name" value="Response_reg"/>
    <property type="match status" value="1"/>
</dbReference>
<dbReference type="SMART" id="SM00448">
    <property type="entry name" value="REC"/>
    <property type="match status" value="1"/>
</dbReference>
<feature type="modified residue" description="4-aspartylphosphate" evidence="8">
    <location>
        <position position="55"/>
    </location>
</feature>
<evidence type="ECO:0000256" key="7">
    <source>
        <dbReference type="ARBA" id="ARBA00024867"/>
    </source>
</evidence>
<dbReference type="GO" id="GO:0032993">
    <property type="term" value="C:protein-DNA complex"/>
    <property type="evidence" value="ECO:0007669"/>
    <property type="project" value="TreeGrafter"/>
</dbReference>
<dbReference type="GO" id="GO:0000156">
    <property type="term" value="F:phosphorelay response regulator activity"/>
    <property type="evidence" value="ECO:0007669"/>
    <property type="project" value="TreeGrafter"/>
</dbReference>
<feature type="domain" description="OmpR/PhoB-type" evidence="11">
    <location>
        <begin position="129"/>
        <end position="226"/>
    </location>
</feature>
<dbReference type="InterPro" id="IPR039420">
    <property type="entry name" value="WalR-like"/>
</dbReference>
<dbReference type="InterPro" id="IPR016032">
    <property type="entry name" value="Sig_transdc_resp-reg_C-effctor"/>
</dbReference>
<dbReference type="InterPro" id="IPR001867">
    <property type="entry name" value="OmpR/PhoB-type_DNA-bd"/>
</dbReference>
<keyword evidence="4" id="KW-0805">Transcription regulation</keyword>
<accession>K4LEN1</accession>
<keyword evidence="2 8" id="KW-0597">Phosphoprotein</keyword>
<evidence type="ECO:0000256" key="1">
    <source>
        <dbReference type="ARBA" id="ARBA00018672"/>
    </source>
</evidence>
<dbReference type="Gene3D" id="6.10.250.690">
    <property type="match status" value="1"/>
</dbReference>
<dbReference type="RefSeq" id="WP_015049355.1">
    <property type="nucleotide sequence ID" value="NC_018870.1"/>
</dbReference>
<dbReference type="SUPFAM" id="SSF52172">
    <property type="entry name" value="CheY-like"/>
    <property type="match status" value="1"/>
</dbReference>